<dbReference type="EMBL" id="JQCQ01000020">
    <property type="protein sequence ID" value="KRO24856.1"/>
    <property type="molecule type" value="Genomic_DNA"/>
</dbReference>
<dbReference type="InterPro" id="IPR003660">
    <property type="entry name" value="HAMP_dom"/>
</dbReference>
<dbReference type="EC" id="2.7.13.3" evidence="3"/>
<dbReference type="PROSITE" id="PS50109">
    <property type="entry name" value="HIS_KIN"/>
    <property type="match status" value="1"/>
</dbReference>
<evidence type="ECO:0000259" key="16">
    <source>
        <dbReference type="PROSITE" id="PS50885"/>
    </source>
</evidence>
<keyword evidence="7 14" id="KW-0812">Transmembrane</keyword>
<dbReference type="GO" id="GO:0005886">
    <property type="term" value="C:plasma membrane"/>
    <property type="evidence" value="ECO:0007669"/>
    <property type="project" value="UniProtKB-SubCell"/>
</dbReference>
<keyword evidence="18" id="KW-1185">Reference proteome</keyword>
<dbReference type="InterPro" id="IPR050398">
    <property type="entry name" value="HssS/ArlS-like"/>
</dbReference>
<feature type="transmembrane region" description="Helical" evidence="14">
    <location>
        <begin position="172"/>
        <end position="192"/>
    </location>
</feature>
<dbReference type="Gene3D" id="1.10.287.130">
    <property type="match status" value="1"/>
</dbReference>
<evidence type="ECO:0000256" key="14">
    <source>
        <dbReference type="SAM" id="Phobius"/>
    </source>
</evidence>
<dbReference type="FunFam" id="1.10.287.130:FF:000001">
    <property type="entry name" value="Two-component sensor histidine kinase"/>
    <property type="match status" value="1"/>
</dbReference>
<name>A0A0R2NGE1_9LACO</name>
<reference evidence="17 18" key="1">
    <citation type="journal article" date="2015" name="Genome Announc.">
        <title>Expanding the biotechnology potential of lactobacilli through comparative genomics of 213 strains and associated genera.</title>
        <authorList>
            <person name="Sun Z."/>
            <person name="Harris H.M."/>
            <person name="McCann A."/>
            <person name="Guo C."/>
            <person name="Argimon S."/>
            <person name="Zhang W."/>
            <person name="Yang X."/>
            <person name="Jeffery I.B."/>
            <person name="Cooney J.C."/>
            <person name="Kagawa T.F."/>
            <person name="Liu W."/>
            <person name="Song Y."/>
            <person name="Salvetti E."/>
            <person name="Wrobel A."/>
            <person name="Rasinkangas P."/>
            <person name="Parkhill J."/>
            <person name="Rea M.C."/>
            <person name="O'Sullivan O."/>
            <person name="Ritari J."/>
            <person name="Douillard F.P."/>
            <person name="Paul Ross R."/>
            <person name="Yang R."/>
            <person name="Briner A.E."/>
            <person name="Felis G.E."/>
            <person name="de Vos W.M."/>
            <person name="Barrangou R."/>
            <person name="Klaenhammer T.R."/>
            <person name="Caufield P.W."/>
            <person name="Cui Y."/>
            <person name="Zhang H."/>
            <person name="O'Toole P.W."/>
        </authorList>
    </citation>
    <scope>NUCLEOTIDE SEQUENCE [LARGE SCALE GENOMIC DNA]</scope>
    <source>
        <strain evidence="17 18">DSM 23026</strain>
    </source>
</reference>
<evidence type="ECO:0000256" key="2">
    <source>
        <dbReference type="ARBA" id="ARBA00004651"/>
    </source>
</evidence>
<dbReference type="SMART" id="SM00388">
    <property type="entry name" value="HisKA"/>
    <property type="match status" value="1"/>
</dbReference>
<dbReference type="Proteomes" id="UP000051249">
    <property type="component" value="Unassembled WGS sequence"/>
</dbReference>
<evidence type="ECO:0000256" key="10">
    <source>
        <dbReference type="ARBA" id="ARBA00022840"/>
    </source>
</evidence>
<dbReference type="Pfam" id="PF02518">
    <property type="entry name" value="HATPase_c"/>
    <property type="match status" value="1"/>
</dbReference>
<dbReference type="Pfam" id="PF00672">
    <property type="entry name" value="HAMP"/>
    <property type="match status" value="1"/>
</dbReference>
<evidence type="ECO:0000256" key="4">
    <source>
        <dbReference type="ARBA" id="ARBA00022475"/>
    </source>
</evidence>
<evidence type="ECO:0000256" key="11">
    <source>
        <dbReference type="ARBA" id="ARBA00022989"/>
    </source>
</evidence>
<evidence type="ECO:0000256" key="6">
    <source>
        <dbReference type="ARBA" id="ARBA00022679"/>
    </source>
</evidence>
<comment type="catalytic activity">
    <reaction evidence="1">
        <text>ATP + protein L-histidine = ADP + protein N-phospho-L-histidine.</text>
        <dbReference type="EC" id="2.7.13.3"/>
    </reaction>
</comment>
<proteinExistence type="predicted"/>
<dbReference type="CDD" id="cd06225">
    <property type="entry name" value="HAMP"/>
    <property type="match status" value="1"/>
</dbReference>
<dbReference type="SUPFAM" id="SSF158472">
    <property type="entry name" value="HAMP domain-like"/>
    <property type="match status" value="1"/>
</dbReference>
<evidence type="ECO:0000256" key="12">
    <source>
        <dbReference type="ARBA" id="ARBA00023012"/>
    </source>
</evidence>
<keyword evidence="4" id="KW-1003">Cell membrane</keyword>
<keyword evidence="9" id="KW-0418">Kinase</keyword>
<protein>
    <recommendedName>
        <fullName evidence="3">histidine kinase</fullName>
        <ecNumber evidence="3">2.7.13.3</ecNumber>
    </recommendedName>
</protein>
<keyword evidence="8" id="KW-0547">Nucleotide-binding</keyword>
<dbReference type="InterPro" id="IPR036097">
    <property type="entry name" value="HisK_dim/P_sf"/>
</dbReference>
<keyword evidence="5" id="KW-0597">Phosphoprotein</keyword>
<dbReference type="PROSITE" id="PS50885">
    <property type="entry name" value="HAMP"/>
    <property type="match status" value="1"/>
</dbReference>
<dbReference type="SMART" id="SM00387">
    <property type="entry name" value="HATPase_c"/>
    <property type="match status" value="1"/>
</dbReference>
<organism evidence="17 18">
    <name type="scientific">Pediococcus argentinicus</name>
    <dbReference type="NCBI Taxonomy" id="480391"/>
    <lineage>
        <taxon>Bacteria</taxon>
        <taxon>Bacillati</taxon>
        <taxon>Bacillota</taxon>
        <taxon>Bacilli</taxon>
        <taxon>Lactobacillales</taxon>
        <taxon>Lactobacillaceae</taxon>
        <taxon>Pediococcus</taxon>
    </lineage>
</organism>
<keyword evidence="10" id="KW-0067">ATP-binding</keyword>
<dbReference type="CDD" id="cd00082">
    <property type="entry name" value="HisKA"/>
    <property type="match status" value="1"/>
</dbReference>
<keyword evidence="11 14" id="KW-1133">Transmembrane helix</keyword>
<dbReference type="AlphaFoldDB" id="A0A0R2NGE1"/>
<dbReference type="FunFam" id="3.30.565.10:FF:000006">
    <property type="entry name" value="Sensor histidine kinase WalK"/>
    <property type="match status" value="1"/>
</dbReference>
<evidence type="ECO:0000256" key="1">
    <source>
        <dbReference type="ARBA" id="ARBA00000085"/>
    </source>
</evidence>
<dbReference type="PATRIC" id="fig|480391.4.peg.694"/>
<evidence type="ECO:0000256" key="3">
    <source>
        <dbReference type="ARBA" id="ARBA00012438"/>
    </source>
</evidence>
<dbReference type="PRINTS" id="PR00344">
    <property type="entry name" value="BCTRLSENSOR"/>
</dbReference>
<sequence>MKLVYQQMVAFLIVTLSTLLVLGLIFIRFSTNMVYRNKWSSLEGYADSLYQQSIVTDPMTGNLKAVQISGLQNSEKLLTDQRVHFTIYLQNNVIAYPKQNISPKINKEQWAKLRKGKVVTSKSDTKQFSAGRVRPMTEVMKPYLNSKRQVICVISVGSPVSNIQSDVQKIRYNLWIAAGFSALVAVIAAFFLSRYTANRINRLRAAAHKVANGDFDVTVPTGGRDEIHDLSVDFNRMSKSLKTSNAEVQRQEQRRREFMADAVHEMRTPLTTINGILEGMQYGALPEDSQEESIELMQRETKRLIRLVNDNLDYERIRTNSITLNKTNINIKEVVDRIYSQIKNKADEVHDDLIVTVDPNLTVLADYDRFVQIMFNIIQNAIQFTSDGKVEVSGSADDKNTEIVISDTGIGMSEEQLQNIWERYYKADASRMQTKGESGLGMAIVHQLVKAHDGTIKVSSEVGRGTTFKLTFPIAK</sequence>
<dbReference type="PANTHER" id="PTHR45528">
    <property type="entry name" value="SENSOR HISTIDINE KINASE CPXA"/>
    <property type="match status" value="1"/>
</dbReference>
<feature type="domain" description="Histidine kinase" evidence="15">
    <location>
        <begin position="261"/>
        <end position="476"/>
    </location>
</feature>
<dbReference type="Gene3D" id="3.30.565.10">
    <property type="entry name" value="Histidine kinase-like ATPase, C-terminal domain"/>
    <property type="match status" value="1"/>
</dbReference>
<evidence type="ECO:0000259" key="15">
    <source>
        <dbReference type="PROSITE" id="PS50109"/>
    </source>
</evidence>
<dbReference type="Pfam" id="PF00512">
    <property type="entry name" value="HisKA"/>
    <property type="match status" value="1"/>
</dbReference>
<dbReference type="InterPro" id="IPR036890">
    <property type="entry name" value="HATPase_C_sf"/>
</dbReference>
<accession>A0A0R2NGE1</accession>
<keyword evidence="12" id="KW-0902">Two-component regulatory system</keyword>
<gene>
    <name evidence="17" type="ORF">IV88_GL000685</name>
</gene>
<evidence type="ECO:0000256" key="8">
    <source>
        <dbReference type="ARBA" id="ARBA00022741"/>
    </source>
</evidence>
<dbReference type="Gene3D" id="6.10.340.10">
    <property type="match status" value="1"/>
</dbReference>
<dbReference type="InterPro" id="IPR005467">
    <property type="entry name" value="His_kinase_dom"/>
</dbReference>
<comment type="caution">
    <text evidence="17">The sequence shown here is derived from an EMBL/GenBank/DDBJ whole genome shotgun (WGS) entry which is preliminary data.</text>
</comment>
<feature type="transmembrane region" description="Helical" evidence="14">
    <location>
        <begin position="6"/>
        <end position="27"/>
    </location>
</feature>
<dbReference type="OrthoDB" id="3436at2"/>
<dbReference type="GO" id="GO:0005524">
    <property type="term" value="F:ATP binding"/>
    <property type="evidence" value="ECO:0007669"/>
    <property type="project" value="UniProtKB-KW"/>
</dbReference>
<dbReference type="InterPro" id="IPR004358">
    <property type="entry name" value="Sig_transdc_His_kin-like_C"/>
</dbReference>
<keyword evidence="13 14" id="KW-0472">Membrane</keyword>
<evidence type="ECO:0000256" key="5">
    <source>
        <dbReference type="ARBA" id="ARBA00022553"/>
    </source>
</evidence>
<evidence type="ECO:0000313" key="18">
    <source>
        <dbReference type="Proteomes" id="UP000051249"/>
    </source>
</evidence>
<dbReference type="SUPFAM" id="SSF47384">
    <property type="entry name" value="Homodimeric domain of signal transducing histidine kinase"/>
    <property type="match status" value="1"/>
</dbReference>
<dbReference type="InterPro" id="IPR003661">
    <property type="entry name" value="HisK_dim/P_dom"/>
</dbReference>
<dbReference type="InterPro" id="IPR003594">
    <property type="entry name" value="HATPase_dom"/>
</dbReference>
<evidence type="ECO:0000313" key="17">
    <source>
        <dbReference type="EMBL" id="KRO24856.1"/>
    </source>
</evidence>
<dbReference type="SUPFAM" id="SSF55874">
    <property type="entry name" value="ATPase domain of HSP90 chaperone/DNA topoisomerase II/histidine kinase"/>
    <property type="match status" value="1"/>
</dbReference>
<dbReference type="GO" id="GO:0000155">
    <property type="term" value="F:phosphorelay sensor kinase activity"/>
    <property type="evidence" value="ECO:0007669"/>
    <property type="project" value="InterPro"/>
</dbReference>
<evidence type="ECO:0000256" key="7">
    <source>
        <dbReference type="ARBA" id="ARBA00022692"/>
    </source>
</evidence>
<feature type="domain" description="HAMP" evidence="16">
    <location>
        <begin position="194"/>
        <end position="246"/>
    </location>
</feature>
<keyword evidence="6" id="KW-0808">Transferase</keyword>
<evidence type="ECO:0000256" key="13">
    <source>
        <dbReference type="ARBA" id="ARBA00023136"/>
    </source>
</evidence>
<dbReference type="RefSeq" id="WP_057799712.1">
    <property type="nucleotide sequence ID" value="NZ_BJZZ01000018.1"/>
</dbReference>
<evidence type="ECO:0000256" key="9">
    <source>
        <dbReference type="ARBA" id="ARBA00022777"/>
    </source>
</evidence>
<comment type="subcellular location">
    <subcellularLocation>
        <location evidence="2">Cell membrane</location>
        <topology evidence="2">Multi-pass membrane protein</topology>
    </subcellularLocation>
</comment>
<dbReference type="SMART" id="SM00304">
    <property type="entry name" value="HAMP"/>
    <property type="match status" value="1"/>
</dbReference>
<dbReference type="PANTHER" id="PTHR45528:SF1">
    <property type="entry name" value="SENSOR HISTIDINE KINASE CPXA"/>
    <property type="match status" value="1"/>
</dbReference>